<proteinExistence type="predicted"/>
<dbReference type="EMBL" id="CP040004">
    <property type="protein sequence ID" value="QCT42133.1"/>
    <property type="molecule type" value="Genomic_DNA"/>
</dbReference>
<evidence type="ECO:0008006" key="3">
    <source>
        <dbReference type="Google" id="ProtNLM"/>
    </source>
</evidence>
<sequence>MTNSKDEKLKLLYTQCRDAYHEWLVEQGKDDSFGGIPLPGWFYDPYNIPAELLFRALYGKVNNKTTARAEFDSKLLSMVYKNDTYNRESLTARPQDLEYKNFTVCFQIYFRSKTAKADLFKTQLTLSGIKFTWCSERAFWKIVDKVGGTNEYLWYRNKVCPKLNNEFDTYAVRAQVADLTVEEAVNKTARAFQGFIDCVNVVQSFNRQKHKLSHGPNDNRMAISDVGVFVAEEDSKVEILWSNIRRHSLPSESLNSLDIGKERLYKVLIRAFQDDNSVVAERLKYTVMEFASALSAEDPNLGLLGFWRCLEIATRKANQQTRKEEEILNIFKNYRPEEKYWKQLGSLIKEARNTYVHQGVFSVKDTPDYYLNWSKQYAEAAIRILIWLYKNRAIWKDNDDIDIFFDHYSQSSHKLELAGKVLRGRSVRVA</sequence>
<evidence type="ECO:0000313" key="2">
    <source>
        <dbReference type="Proteomes" id="UP000310639"/>
    </source>
</evidence>
<dbReference type="KEGG" id="nft:FBF37_01440"/>
<dbReference type="RefSeq" id="WP_138078791.1">
    <property type="nucleotide sequence ID" value="NZ_CP040004.1"/>
</dbReference>
<name>A0A4P9A2W1_9BACT</name>
<organism evidence="1 2">
    <name type="scientific">Candidatus Nanosynbacter featherlites</name>
    <dbReference type="NCBI Taxonomy" id="2572088"/>
    <lineage>
        <taxon>Bacteria</taxon>
        <taxon>Candidatus Saccharimonadota</taxon>
        <taxon>Candidatus Saccharimonadia</taxon>
        <taxon>Candidatus Nanosynbacterales</taxon>
        <taxon>Candidatus Nanosynbacteraceae</taxon>
        <taxon>Candidatus Nanosynbacter</taxon>
    </lineage>
</organism>
<gene>
    <name evidence="1" type="ORF">FBF37_01440</name>
</gene>
<dbReference type="AlphaFoldDB" id="A0A4P9A2W1"/>
<accession>A0A4P9A2W1</accession>
<dbReference type="OrthoDB" id="9814755at2"/>
<evidence type="ECO:0000313" key="1">
    <source>
        <dbReference type="EMBL" id="QCT42133.1"/>
    </source>
</evidence>
<dbReference type="Proteomes" id="UP000310639">
    <property type="component" value="Chromosome"/>
</dbReference>
<reference evidence="1 2" key="1">
    <citation type="submission" date="2019-04" db="EMBL/GenBank/DDBJ databases">
        <title>Saccharibacteria TM7 genomes.</title>
        <authorList>
            <person name="Bor B."/>
            <person name="He X."/>
            <person name="Chen T."/>
            <person name="Dewhirst F.E."/>
        </authorList>
    </citation>
    <scope>NUCLEOTIDE SEQUENCE [LARGE SCALE GENOMIC DNA]</scope>
    <source>
        <strain evidence="1 2">BB001</strain>
    </source>
</reference>
<protein>
    <recommendedName>
        <fullName evidence="3">Apea-like HEPN domain-containing protein</fullName>
    </recommendedName>
</protein>
<keyword evidence="2" id="KW-1185">Reference proteome</keyword>